<proteinExistence type="predicted"/>
<evidence type="ECO:0000313" key="1">
    <source>
        <dbReference type="EMBL" id="AHF06706.1"/>
    </source>
</evidence>
<keyword evidence="2" id="KW-1185">Reference proteome</keyword>
<gene>
    <name evidence="1" type="ORF">DESME_06270</name>
</gene>
<dbReference type="OrthoDB" id="1798671at2"/>
<protein>
    <submittedName>
        <fullName evidence="1">Uncharacterized protein</fullName>
    </submittedName>
</protein>
<dbReference type="RefSeq" id="WP_006715621.1">
    <property type="nucleotide sequence ID" value="NZ_CP007032.1"/>
</dbReference>
<dbReference type="Proteomes" id="UP000010847">
    <property type="component" value="Chromosome"/>
</dbReference>
<dbReference type="STRING" id="871968.DESME_06270"/>
<dbReference type="eggNOG" id="ENOG502ZTJ8">
    <property type="taxonomic scope" value="Bacteria"/>
</dbReference>
<dbReference type="EMBL" id="CP007032">
    <property type="protein sequence ID" value="AHF06706.1"/>
    <property type="molecule type" value="Genomic_DNA"/>
</dbReference>
<reference evidence="1 2" key="1">
    <citation type="submission" date="2013-12" db="EMBL/GenBank/DDBJ databases">
        <authorList>
            <consortium name="DOE Joint Genome Institute"/>
            <person name="Smidt H."/>
            <person name="Huntemann M."/>
            <person name="Han J."/>
            <person name="Chen A."/>
            <person name="Kyrpides N."/>
            <person name="Mavromatis K."/>
            <person name="Markowitz V."/>
            <person name="Palaniappan K."/>
            <person name="Ivanova N."/>
            <person name="Schaumberg A."/>
            <person name="Pati A."/>
            <person name="Liolios K."/>
            <person name="Nordberg H.P."/>
            <person name="Cantor M.N."/>
            <person name="Hua S.X."/>
            <person name="Woyke T."/>
        </authorList>
    </citation>
    <scope>NUCLEOTIDE SEQUENCE [LARGE SCALE GENOMIC DNA]</scope>
    <source>
        <strain evidence="2">DSM 15288</strain>
    </source>
</reference>
<sequence length="80" mass="9495">MFKTLWRLLVVVVFILLIKNTFTSQTQAYIIWPENSNFVEQVKFQMNRLQENAQDLPANVEMEIKRLWKDLKPGNDAKLV</sequence>
<name>W0ECC6_9FIRM</name>
<evidence type="ECO:0000313" key="2">
    <source>
        <dbReference type="Proteomes" id="UP000010847"/>
    </source>
</evidence>
<dbReference type="HOGENOM" id="CLU_195874_0_0_9"/>
<accession>W0ECC6</accession>
<dbReference type="AlphaFoldDB" id="W0ECC6"/>
<organism evidence="1 2">
    <name type="scientific">Desulfitobacterium metallireducens DSM 15288</name>
    <dbReference type="NCBI Taxonomy" id="871968"/>
    <lineage>
        <taxon>Bacteria</taxon>
        <taxon>Bacillati</taxon>
        <taxon>Bacillota</taxon>
        <taxon>Clostridia</taxon>
        <taxon>Eubacteriales</taxon>
        <taxon>Desulfitobacteriaceae</taxon>
        <taxon>Desulfitobacterium</taxon>
    </lineage>
</organism>
<dbReference type="KEGG" id="dmt:DESME_06270"/>